<sequence>MRRRFALDLYLVTDRAMCARLGIERVVADAVAGGVTLVQLRDDVTPAAELVAIGRRLKALLAPADVPLIVNNRLDVALACGADGIHVGQSDAPPAEARARLGERAILGLSITDPVQLGSVDPALVDYLGVGPIFATATKEDAAPAMGLAGLAAARAATTLPIVAIGGIAEGNAAEVVRAGADGIAVVSAICAADEPRAAAERLARTVVEARRGR</sequence>
<dbReference type="InterPro" id="IPR022998">
    <property type="entry name" value="ThiamineP_synth_TenI"/>
</dbReference>
<feature type="binding site" evidence="9">
    <location>
        <position position="139"/>
    </location>
    <ligand>
        <name>4-amino-2-methyl-5-(diphosphooxymethyl)pyrimidine</name>
        <dbReference type="ChEBI" id="CHEBI:57841"/>
    </ligand>
</feature>
<evidence type="ECO:0000256" key="4">
    <source>
        <dbReference type="ARBA" id="ARBA00022842"/>
    </source>
</evidence>
<gene>
    <name evidence="9 13" type="primary">thiE</name>
    <name evidence="13" type="ORF">U1T56_06035</name>
</gene>
<evidence type="ECO:0000256" key="10">
    <source>
        <dbReference type="RuleBase" id="RU003826"/>
    </source>
</evidence>
<evidence type="ECO:0000256" key="5">
    <source>
        <dbReference type="ARBA" id="ARBA00022977"/>
    </source>
</evidence>
<comment type="cofactor">
    <cofactor evidence="9">
        <name>Mg(2+)</name>
        <dbReference type="ChEBI" id="CHEBI:18420"/>
    </cofactor>
    <text evidence="9">Binds 1 Mg(2+) ion per subunit.</text>
</comment>
<feature type="binding site" evidence="9">
    <location>
        <position position="167"/>
    </location>
    <ligand>
        <name>2-[(2R,5Z)-2-carboxy-4-methylthiazol-5(2H)-ylidene]ethyl phosphate</name>
        <dbReference type="ChEBI" id="CHEBI:62899"/>
    </ligand>
</feature>
<dbReference type="EMBL" id="JBBLZC010000004">
    <property type="protein sequence ID" value="MEK0082700.1"/>
    <property type="molecule type" value="Genomic_DNA"/>
</dbReference>
<reference evidence="13 14" key="1">
    <citation type="submission" date="2024-01" db="EMBL/GenBank/DDBJ databases">
        <title>Multi-omics insights into the function and evolution of sodium benzoate biodegradation pathways in Benzoatithermus flavus gen. nov., sp. nov. from hot spring.</title>
        <authorList>
            <person name="Hu C.-J."/>
            <person name="Li W.-J."/>
        </authorList>
    </citation>
    <scope>NUCLEOTIDE SEQUENCE [LARGE SCALE GENOMIC DNA]</scope>
    <source>
        <strain evidence="13 14">SYSU G07066</strain>
    </source>
</reference>
<comment type="catalytic activity">
    <reaction evidence="6 9 10">
        <text>4-methyl-5-(2-phosphooxyethyl)-thiazole + 4-amino-2-methyl-5-(diphosphooxymethyl)pyrimidine + H(+) = thiamine phosphate + diphosphate</text>
        <dbReference type="Rhea" id="RHEA:22328"/>
        <dbReference type="ChEBI" id="CHEBI:15378"/>
        <dbReference type="ChEBI" id="CHEBI:33019"/>
        <dbReference type="ChEBI" id="CHEBI:37575"/>
        <dbReference type="ChEBI" id="CHEBI:57841"/>
        <dbReference type="ChEBI" id="CHEBI:58296"/>
        <dbReference type="EC" id="2.5.1.3"/>
    </reaction>
</comment>
<feature type="binding site" evidence="9">
    <location>
        <position position="91"/>
    </location>
    <ligand>
        <name>Mg(2+)</name>
        <dbReference type="ChEBI" id="CHEBI:18420"/>
    </ligand>
</feature>
<feature type="binding site" evidence="9">
    <location>
        <position position="71"/>
    </location>
    <ligand>
        <name>4-amino-2-methyl-5-(diphosphooxymethyl)pyrimidine</name>
        <dbReference type="ChEBI" id="CHEBI:57841"/>
    </ligand>
</feature>
<evidence type="ECO:0000256" key="11">
    <source>
        <dbReference type="RuleBase" id="RU004253"/>
    </source>
</evidence>
<feature type="binding site" evidence="9">
    <location>
        <begin position="187"/>
        <end position="188"/>
    </location>
    <ligand>
        <name>2-[(2R,5Z)-2-carboxy-4-methylthiazol-5(2H)-ylidene]ethyl phosphate</name>
        <dbReference type="ChEBI" id="CHEBI:62899"/>
    </ligand>
</feature>
<evidence type="ECO:0000259" key="12">
    <source>
        <dbReference type="Pfam" id="PF02581"/>
    </source>
</evidence>
<evidence type="ECO:0000313" key="13">
    <source>
        <dbReference type="EMBL" id="MEK0082700.1"/>
    </source>
</evidence>
<dbReference type="NCBIfam" id="TIGR00693">
    <property type="entry name" value="thiE"/>
    <property type="match status" value="1"/>
</dbReference>
<name>A0ABU8XND1_9PROT</name>
<evidence type="ECO:0000256" key="8">
    <source>
        <dbReference type="ARBA" id="ARBA00047883"/>
    </source>
</evidence>
<dbReference type="CDD" id="cd00564">
    <property type="entry name" value="TMP_TenI"/>
    <property type="match status" value="1"/>
</dbReference>
<keyword evidence="3 9" id="KW-0479">Metal-binding</keyword>
<evidence type="ECO:0000256" key="9">
    <source>
        <dbReference type="HAMAP-Rule" id="MF_00097"/>
    </source>
</evidence>
<dbReference type="InterPro" id="IPR034291">
    <property type="entry name" value="TMP_synthase"/>
</dbReference>
<comment type="caution">
    <text evidence="13">The sequence shown here is derived from an EMBL/GenBank/DDBJ whole genome shotgun (WGS) entry which is preliminary data.</text>
</comment>
<organism evidence="13 14">
    <name type="scientific">Benzoatithermus flavus</name>
    <dbReference type="NCBI Taxonomy" id="3108223"/>
    <lineage>
        <taxon>Bacteria</taxon>
        <taxon>Pseudomonadati</taxon>
        <taxon>Pseudomonadota</taxon>
        <taxon>Alphaproteobacteria</taxon>
        <taxon>Geminicoccales</taxon>
        <taxon>Geminicoccaceae</taxon>
        <taxon>Benzoatithermus</taxon>
    </lineage>
</organism>
<keyword evidence="5 9" id="KW-0784">Thiamine biosynthesis</keyword>
<feature type="binding site" evidence="9">
    <location>
        <begin position="136"/>
        <end position="138"/>
    </location>
    <ligand>
        <name>2-[(2R,5Z)-2-carboxy-4-methylthiazol-5(2H)-ylidene]ethyl phosphate</name>
        <dbReference type="ChEBI" id="CHEBI:62899"/>
    </ligand>
</feature>
<evidence type="ECO:0000256" key="7">
    <source>
        <dbReference type="ARBA" id="ARBA00047851"/>
    </source>
</evidence>
<dbReference type="Gene3D" id="3.20.20.70">
    <property type="entry name" value="Aldolase class I"/>
    <property type="match status" value="1"/>
</dbReference>
<feature type="domain" description="Thiamine phosphate synthase/TenI" evidence="12">
    <location>
        <begin position="9"/>
        <end position="190"/>
    </location>
</feature>
<dbReference type="EC" id="2.5.1.3" evidence="9"/>
<accession>A0ABU8XND1</accession>
<comment type="similarity">
    <text evidence="9 10">Belongs to the thiamine-phosphate synthase family.</text>
</comment>
<dbReference type="InterPro" id="IPR013785">
    <property type="entry name" value="Aldolase_TIM"/>
</dbReference>
<dbReference type="RefSeq" id="WP_418158544.1">
    <property type="nucleotide sequence ID" value="NZ_JBBLZC010000004.1"/>
</dbReference>
<dbReference type="GO" id="GO:0004789">
    <property type="term" value="F:thiamine-phosphate diphosphorylase activity"/>
    <property type="evidence" value="ECO:0007669"/>
    <property type="project" value="UniProtKB-EC"/>
</dbReference>
<evidence type="ECO:0000256" key="6">
    <source>
        <dbReference type="ARBA" id="ARBA00047334"/>
    </source>
</evidence>
<comment type="pathway">
    <text evidence="1 9 11">Cofactor biosynthesis; thiamine diphosphate biosynthesis; thiamine phosphate from 4-amino-2-methyl-5-diphosphomethylpyrimidine and 4-methyl-5-(2-phosphoethyl)-thiazole: step 1/1.</text>
</comment>
<comment type="catalytic activity">
    <reaction evidence="7 9 10">
        <text>2-(2-carboxy-4-methylthiazol-5-yl)ethyl phosphate + 4-amino-2-methyl-5-(diphosphooxymethyl)pyrimidine + 2 H(+) = thiamine phosphate + CO2 + diphosphate</text>
        <dbReference type="Rhea" id="RHEA:47848"/>
        <dbReference type="ChEBI" id="CHEBI:15378"/>
        <dbReference type="ChEBI" id="CHEBI:16526"/>
        <dbReference type="ChEBI" id="CHEBI:33019"/>
        <dbReference type="ChEBI" id="CHEBI:37575"/>
        <dbReference type="ChEBI" id="CHEBI:57841"/>
        <dbReference type="ChEBI" id="CHEBI:62890"/>
        <dbReference type="EC" id="2.5.1.3"/>
    </reaction>
</comment>
<dbReference type="Pfam" id="PF02581">
    <property type="entry name" value="TMP-TENI"/>
    <property type="match status" value="1"/>
</dbReference>
<dbReference type="HAMAP" id="MF_00097">
    <property type="entry name" value="TMP_synthase"/>
    <property type="match status" value="1"/>
</dbReference>
<dbReference type="InterPro" id="IPR036206">
    <property type="entry name" value="ThiamineP_synth_sf"/>
</dbReference>
<dbReference type="Proteomes" id="UP001375743">
    <property type="component" value="Unassembled WGS sequence"/>
</dbReference>
<protein>
    <recommendedName>
        <fullName evidence="9">Thiamine-phosphate synthase</fullName>
        <shortName evidence="9">TP synthase</shortName>
        <shortName evidence="9">TPS</shortName>
        <ecNumber evidence="9">2.5.1.3</ecNumber>
    </recommendedName>
    <alternativeName>
        <fullName evidence="9">Thiamine-phosphate pyrophosphorylase</fullName>
        <shortName evidence="9">TMP pyrophosphorylase</shortName>
        <shortName evidence="9">TMP-PPase</shortName>
    </alternativeName>
</protein>
<keyword evidence="14" id="KW-1185">Reference proteome</keyword>
<dbReference type="PANTHER" id="PTHR20857">
    <property type="entry name" value="THIAMINE-PHOSPHATE PYROPHOSPHORYLASE"/>
    <property type="match status" value="1"/>
</dbReference>
<evidence type="ECO:0000256" key="3">
    <source>
        <dbReference type="ARBA" id="ARBA00022723"/>
    </source>
</evidence>
<evidence type="ECO:0000313" key="14">
    <source>
        <dbReference type="Proteomes" id="UP001375743"/>
    </source>
</evidence>
<evidence type="ECO:0000256" key="1">
    <source>
        <dbReference type="ARBA" id="ARBA00005165"/>
    </source>
</evidence>
<proteinExistence type="inferred from homology"/>
<comment type="function">
    <text evidence="9">Condenses 4-methyl-5-(beta-hydroxyethyl)thiazole monophosphate (THZ-P) and 2-methyl-4-amino-5-hydroxymethyl pyrimidine pyrophosphate (HMP-PP) to form thiamine monophosphate (TMP).</text>
</comment>
<dbReference type="PANTHER" id="PTHR20857:SF15">
    <property type="entry name" value="THIAMINE-PHOSPHATE SYNTHASE"/>
    <property type="match status" value="1"/>
</dbReference>
<keyword evidence="2 9" id="KW-0808">Transferase</keyword>
<dbReference type="SUPFAM" id="SSF51391">
    <property type="entry name" value="Thiamin phosphate synthase"/>
    <property type="match status" value="1"/>
</dbReference>
<keyword evidence="4 9" id="KW-0460">Magnesium</keyword>
<feature type="binding site" evidence="9">
    <location>
        <position position="110"/>
    </location>
    <ligand>
        <name>4-amino-2-methyl-5-(diphosphooxymethyl)pyrimidine</name>
        <dbReference type="ChEBI" id="CHEBI:57841"/>
    </ligand>
</feature>
<comment type="caution">
    <text evidence="9">Lacks conserved residue(s) required for the propagation of feature annotation.</text>
</comment>
<evidence type="ECO:0000256" key="2">
    <source>
        <dbReference type="ARBA" id="ARBA00022679"/>
    </source>
</evidence>
<comment type="catalytic activity">
    <reaction evidence="8 9 10">
        <text>2-[(2R,5Z)-2-carboxy-4-methylthiazol-5(2H)-ylidene]ethyl phosphate + 4-amino-2-methyl-5-(diphosphooxymethyl)pyrimidine + 2 H(+) = thiamine phosphate + CO2 + diphosphate</text>
        <dbReference type="Rhea" id="RHEA:47844"/>
        <dbReference type="ChEBI" id="CHEBI:15378"/>
        <dbReference type="ChEBI" id="CHEBI:16526"/>
        <dbReference type="ChEBI" id="CHEBI:33019"/>
        <dbReference type="ChEBI" id="CHEBI:37575"/>
        <dbReference type="ChEBI" id="CHEBI:57841"/>
        <dbReference type="ChEBI" id="CHEBI:62899"/>
        <dbReference type="EC" id="2.5.1.3"/>
    </reaction>
</comment>